<dbReference type="Gene3D" id="3.30.70.270">
    <property type="match status" value="1"/>
</dbReference>
<dbReference type="InterPro" id="IPR051320">
    <property type="entry name" value="Viral_Replic_Matur_Polypro"/>
</dbReference>
<keyword evidence="3" id="KW-1185">Reference proteome</keyword>
<sequence>MPFPRSAVELQQFLCATNWMRDSLIDYARVARPLQDLLDDAMSRASKRTKRVAASVAIELSAIHREAFDEMKAMLSQSVILAHPKPGAQMCVLTDASDIGWSLLVTQVENWQPKLEVWEQAHEMLICLSGTFTGPQRN</sequence>
<comment type="caution">
    <text evidence="2">The sequence shown here is derived from an EMBL/GenBank/DDBJ whole genome shotgun (WGS) entry which is preliminary data.</text>
</comment>
<reference evidence="3" key="1">
    <citation type="submission" date="2017-03" db="EMBL/GenBank/DDBJ databases">
        <title>Phytopthora megakarya and P. palmivora, two closely related causual agents of cacao black pod achieved similar genome size and gene model numbers by different mechanisms.</title>
        <authorList>
            <person name="Ali S."/>
            <person name="Shao J."/>
            <person name="Larry D.J."/>
            <person name="Kronmiller B."/>
            <person name="Shen D."/>
            <person name="Strem M.D."/>
            <person name="Melnick R.L."/>
            <person name="Guiltinan M.J."/>
            <person name="Tyler B.M."/>
            <person name="Meinhardt L.W."/>
            <person name="Bailey B.A."/>
        </authorList>
    </citation>
    <scope>NUCLEOTIDE SEQUENCE [LARGE SCALE GENOMIC DNA]</scope>
    <source>
        <strain evidence="3">zdho120</strain>
    </source>
</reference>
<keyword evidence="2" id="KW-0548">Nucleotidyltransferase</keyword>
<feature type="domain" description="Reverse transcriptase/retrotransposon-derived protein RNase H-like" evidence="1">
    <location>
        <begin position="64"/>
        <end position="110"/>
    </location>
</feature>
<dbReference type="InterPro" id="IPR043128">
    <property type="entry name" value="Rev_trsase/Diguanyl_cyclase"/>
</dbReference>
<evidence type="ECO:0000259" key="1">
    <source>
        <dbReference type="Pfam" id="PF17919"/>
    </source>
</evidence>
<keyword evidence="2" id="KW-0695">RNA-directed DNA polymerase</keyword>
<dbReference type="PANTHER" id="PTHR33064:SF37">
    <property type="entry name" value="RIBONUCLEASE H"/>
    <property type="match status" value="1"/>
</dbReference>
<dbReference type="AlphaFoldDB" id="A0A225V2C6"/>
<protein>
    <submittedName>
        <fullName evidence="2">RNA-directed DNA polymerase</fullName>
    </submittedName>
</protein>
<accession>A0A225V2C6</accession>
<dbReference type="EMBL" id="NBNE01008971">
    <property type="protein sequence ID" value="OWY98896.1"/>
    <property type="molecule type" value="Genomic_DNA"/>
</dbReference>
<dbReference type="InterPro" id="IPR041577">
    <property type="entry name" value="RT_RNaseH_2"/>
</dbReference>
<dbReference type="PANTHER" id="PTHR33064">
    <property type="entry name" value="POL PROTEIN"/>
    <property type="match status" value="1"/>
</dbReference>
<dbReference type="Pfam" id="PF17919">
    <property type="entry name" value="RT_RNaseH_2"/>
    <property type="match status" value="1"/>
</dbReference>
<dbReference type="InterPro" id="IPR043502">
    <property type="entry name" value="DNA/RNA_pol_sf"/>
</dbReference>
<evidence type="ECO:0000313" key="2">
    <source>
        <dbReference type="EMBL" id="OWY98896.1"/>
    </source>
</evidence>
<proteinExistence type="predicted"/>
<keyword evidence="2" id="KW-0808">Transferase</keyword>
<dbReference type="SUPFAM" id="SSF56672">
    <property type="entry name" value="DNA/RNA polymerases"/>
    <property type="match status" value="1"/>
</dbReference>
<gene>
    <name evidence="2" type="ORF">PHMEG_00030214</name>
</gene>
<name>A0A225V2C6_9STRA</name>
<organism evidence="2 3">
    <name type="scientific">Phytophthora megakarya</name>
    <dbReference type="NCBI Taxonomy" id="4795"/>
    <lineage>
        <taxon>Eukaryota</taxon>
        <taxon>Sar</taxon>
        <taxon>Stramenopiles</taxon>
        <taxon>Oomycota</taxon>
        <taxon>Peronosporomycetes</taxon>
        <taxon>Peronosporales</taxon>
        <taxon>Peronosporaceae</taxon>
        <taxon>Phytophthora</taxon>
    </lineage>
</organism>
<dbReference type="GO" id="GO:0003964">
    <property type="term" value="F:RNA-directed DNA polymerase activity"/>
    <property type="evidence" value="ECO:0007669"/>
    <property type="project" value="UniProtKB-KW"/>
</dbReference>
<dbReference type="Proteomes" id="UP000198211">
    <property type="component" value="Unassembled WGS sequence"/>
</dbReference>
<dbReference type="OrthoDB" id="123251at2759"/>
<evidence type="ECO:0000313" key="3">
    <source>
        <dbReference type="Proteomes" id="UP000198211"/>
    </source>
</evidence>